<protein>
    <submittedName>
        <fullName evidence="6">Acetoin utilization protein AcuB</fullName>
    </submittedName>
    <submittedName>
        <fullName evidence="5">Inosine-5'-monophosphate dehydrogenase</fullName>
        <ecNumber evidence="5">1.1.1.205</ecNumber>
    </submittedName>
</protein>
<feature type="domain" description="CBS" evidence="3">
    <location>
        <begin position="7"/>
        <end position="66"/>
    </location>
</feature>
<dbReference type="InterPro" id="IPR002912">
    <property type="entry name" value="ACT_dom"/>
</dbReference>
<dbReference type="EMBL" id="UGNP01000001">
    <property type="protein sequence ID" value="STX10326.1"/>
    <property type="molecule type" value="Genomic_DNA"/>
</dbReference>
<dbReference type="SMART" id="SM00116">
    <property type="entry name" value="CBS"/>
    <property type="match status" value="2"/>
</dbReference>
<dbReference type="CDD" id="cd04584">
    <property type="entry name" value="CBS_pair_AcuB_like"/>
    <property type="match status" value="1"/>
</dbReference>
<organism evidence="5 7">
    <name type="scientific">Kurthia zopfii</name>
    <dbReference type="NCBI Taxonomy" id="1650"/>
    <lineage>
        <taxon>Bacteria</taxon>
        <taxon>Bacillati</taxon>
        <taxon>Bacillota</taxon>
        <taxon>Bacilli</taxon>
        <taxon>Bacillales</taxon>
        <taxon>Caryophanaceae</taxon>
        <taxon>Kurthia</taxon>
    </lineage>
</organism>
<dbReference type="Gene3D" id="3.10.580.10">
    <property type="entry name" value="CBS-domain"/>
    <property type="match status" value="1"/>
</dbReference>
<feature type="domain" description="ACT" evidence="4">
    <location>
        <begin position="139"/>
        <end position="212"/>
    </location>
</feature>
<sequence>MIVEKIMKKDLFTLTPDHTLRDANKLMRENKIRHLPIVINDDELVGLVAQRDIKNTITRLLNEDQENMILETPIRDIMIKNPLVGHPLDVIEEMALIFYEHKIGCLPIVSQHQLVGIITDTDLLYNYIELTGATKPSSRLDIRIKDEAGVLFNITKIISAHNANILSILLHPDEKPQYQVISIRLKSMNPLPIIQDLRKEGFDVLWPNMPSMKQ</sequence>
<gene>
    <name evidence="5" type="primary">guaB_2</name>
    <name evidence="6" type="ORF">DFR61_12511</name>
    <name evidence="5" type="ORF">NCTC10597_02047</name>
</gene>
<evidence type="ECO:0000259" key="4">
    <source>
        <dbReference type="PROSITE" id="PS51671"/>
    </source>
</evidence>
<dbReference type="Pfam" id="PF00571">
    <property type="entry name" value="CBS"/>
    <property type="match status" value="2"/>
</dbReference>
<evidence type="ECO:0000313" key="7">
    <source>
        <dbReference type="Proteomes" id="UP000254330"/>
    </source>
</evidence>
<evidence type="ECO:0000256" key="1">
    <source>
        <dbReference type="ARBA" id="ARBA00022737"/>
    </source>
</evidence>
<dbReference type="CDD" id="cd04883">
    <property type="entry name" value="ACT_AcuB"/>
    <property type="match status" value="1"/>
</dbReference>
<keyword evidence="2" id="KW-0129">CBS domain</keyword>
<name>A0A2U3ABJ2_9BACL</name>
<dbReference type="OrthoDB" id="9781631at2"/>
<reference evidence="6 8" key="2">
    <citation type="submission" date="2019-03" db="EMBL/GenBank/DDBJ databases">
        <title>Genomic Encyclopedia of Type Strains, Phase IV (KMG-IV): sequencing the most valuable type-strain genomes for metagenomic binning, comparative biology and taxonomic classification.</title>
        <authorList>
            <person name="Goeker M."/>
        </authorList>
    </citation>
    <scope>NUCLEOTIDE SEQUENCE [LARGE SCALE GENOMIC DNA]</scope>
    <source>
        <strain evidence="6 8">DSM 20580</strain>
    </source>
</reference>
<dbReference type="InterPro" id="IPR045865">
    <property type="entry name" value="ACT-like_dom_sf"/>
</dbReference>
<evidence type="ECO:0000313" key="5">
    <source>
        <dbReference type="EMBL" id="STX10326.1"/>
    </source>
</evidence>
<keyword evidence="8" id="KW-1185">Reference proteome</keyword>
<dbReference type="SUPFAM" id="SSF55021">
    <property type="entry name" value="ACT-like"/>
    <property type="match status" value="1"/>
</dbReference>
<accession>A0A2U3ABJ2</accession>
<dbReference type="RefSeq" id="WP_109350054.1">
    <property type="nucleotide sequence ID" value="NZ_BJUE01000046.1"/>
</dbReference>
<reference evidence="5 7" key="1">
    <citation type="submission" date="2018-06" db="EMBL/GenBank/DDBJ databases">
        <authorList>
            <consortium name="Pathogen Informatics"/>
            <person name="Doyle S."/>
        </authorList>
    </citation>
    <scope>NUCLEOTIDE SEQUENCE [LARGE SCALE GENOMIC DNA]</scope>
    <source>
        <strain evidence="5 7">NCTC10597</strain>
    </source>
</reference>
<keyword evidence="1" id="KW-0677">Repeat</keyword>
<dbReference type="Proteomes" id="UP000254330">
    <property type="component" value="Unassembled WGS sequence"/>
</dbReference>
<evidence type="ECO:0000313" key="6">
    <source>
        <dbReference type="EMBL" id="TDR36289.1"/>
    </source>
</evidence>
<dbReference type="Pfam" id="PF01842">
    <property type="entry name" value="ACT"/>
    <property type="match status" value="1"/>
</dbReference>
<dbReference type="GO" id="GO:0003938">
    <property type="term" value="F:IMP dehydrogenase activity"/>
    <property type="evidence" value="ECO:0007669"/>
    <property type="project" value="UniProtKB-EC"/>
</dbReference>
<dbReference type="AlphaFoldDB" id="A0A2U3ABJ2"/>
<keyword evidence="5" id="KW-0560">Oxidoreductase</keyword>
<proteinExistence type="predicted"/>
<dbReference type="SUPFAM" id="SSF54631">
    <property type="entry name" value="CBS-domain pair"/>
    <property type="match status" value="1"/>
</dbReference>
<dbReference type="PANTHER" id="PTHR48108">
    <property type="entry name" value="CBS DOMAIN-CONTAINING PROTEIN CBSX2, CHLOROPLASTIC"/>
    <property type="match status" value="1"/>
</dbReference>
<evidence type="ECO:0000259" key="3">
    <source>
        <dbReference type="PROSITE" id="PS51371"/>
    </source>
</evidence>
<evidence type="ECO:0000313" key="8">
    <source>
        <dbReference type="Proteomes" id="UP000294641"/>
    </source>
</evidence>
<dbReference type="InterPro" id="IPR000644">
    <property type="entry name" value="CBS_dom"/>
</dbReference>
<feature type="domain" description="CBS" evidence="3">
    <location>
        <begin position="78"/>
        <end position="134"/>
    </location>
</feature>
<comment type="caution">
    <text evidence="5">The sequence shown here is derived from an EMBL/GenBank/DDBJ whole genome shotgun (WGS) entry which is preliminary data.</text>
</comment>
<dbReference type="PANTHER" id="PTHR48108:SF2">
    <property type="entry name" value="ACETOIN UTILIZATION PROTEIN ACUB"/>
    <property type="match status" value="1"/>
</dbReference>
<dbReference type="EMBL" id="SNZG01000025">
    <property type="protein sequence ID" value="TDR36289.1"/>
    <property type="molecule type" value="Genomic_DNA"/>
</dbReference>
<dbReference type="InterPro" id="IPR051462">
    <property type="entry name" value="CBS_domain-containing"/>
</dbReference>
<dbReference type="PROSITE" id="PS51371">
    <property type="entry name" value="CBS"/>
    <property type="match status" value="2"/>
</dbReference>
<dbReference type="Proteomes" id="UP000294641">
    <property type="component" value="Unassembled WGS sequence"/>
</dbReference>
<dbReference type="InterPro" id="IPR046342">
    <property type="entry name" value="CBS_dom_sf"/>
</dbReference>
<dbReference type="EC" id="1.1.1.205" evidence="5"/>
<evidence type="ECO:0000256" key="2">
    <source>
        <dbReference type="PROSITE-ProRule" id="PRU00703"/>
    </source>
</evidence>
<dbReference type="PROSITE" id="PS51671">
    <property type="entry name" value="ACT"/>
    <property type="match status" value="1"/>
</dbReference>